<keyword evidence="8" id="KW-1185">Reference proteome</keyword>
<evidence type="ECO:0000259" key="6">
    <source>
        <dbReference type="PROSITE" id="PS50835"/>
    </source>
</evidence>
<dbReference type="InterPro" id="IPR051275">
    <property type="entry name" value="Cell_adhesion_signaling"/>
</dbReference>
<dbReference type="Pfam" id="PF13927">
    <property type="entry name" value="Ig_3"/>
    <property type="match status" value="2"/>
</dbReference>
<name>A0A913XZC0_EXADI</name>
<keyword evidence="4" id="KW-0325">Glycoprotein</keyword>
<dbReference type="PROSITE" id="PS50835">
    <property type="entry name" value="IG_LIKE"/>
    <property type="match status" value="2"/>
</dbReference>
<reference evidence="7" key="1">
    <citation type="submission" date="2022-11" db="UniProtKB">
        <authorList>
            <consortium name="EnsemblMetazoa"/>
        </authorList>
    </citation>
    <scope>IDENTIFICATION</scope>
</reference>
<sequence length="372" mass="41400">MDRVLRVLLYGSTVIQFADAAARFTRVPADKLYVMKGQTAKLTWDYHVDNINTEFDSQSPRWYFHNDSFMIGYGDAYDSWKFSIATTTCPSRLLTPTIRVSIEDKATLHIINVTLDDSGTYGCILLSVTGSLSSMPTSQTQLIVTETPKLTSKPKPYAFVIENSDLGLTCIAVGTPRPNVTWVDVRRGITLSKGVGTAELLLPNISRTHSGAYECHAINNPNERPVVAKSFVAVYYKPTVEKASSTVNISSWAGNTISLRCKWSSSNPIPNWTWYKPNGDRITNVSNIGRGSEVTVVTGDEADDYGMYTCKAANIAGIDWHKISVTRLFPPSTPRVFEAASVRSSSVIGRTPHKLFFCCYIFFFCYELFLRL</sequence>
<dbReference type="InterPro" id="IPR003599">
    <property type="entry name" value="Ig_sub"/>
</dbReference>
<keyword evidence="5" id="KW-0393">Immunoglobulin domain</keyword>
<evidence type="ECO:0000313" key="8">
    <source>
        <dbReference type="Proteomes" id="UP000887567"/>
    </source>
</evidence>
<protein>
    <recommendedName>
        <fullName evidence="6">Ig-like domain-containing protein</fullName>
    </recommendedName>
</protein>
<dbReference type="GO" id="GO:0005911">
    <property type="term" value="C:cell-cell junction"/>
    <property type="evidence" value="ECO:0007669"/>
    <property type="project" value="TreeGrafter"/>
</dbReference>
<dbReference type="SMART" id="SM00408">
    <property type="entry name" value="IGc2"/>
    <property type="match status" value="3"/>
</dbReference>
<dbReference type="AlphaFoldDB" id="A0A913XZC0"/>
<dbReference type="RefSeq" id="XP_020912637.1">
    <property type="nucleotide sequence ID" value="XM_021056978.2"/>
</dbReference>
<dbReference type="InterPro" id="IPR003598">
    <property type="entry name" value="Ig_sub2"/>
</dbReference>
<dbReference type="SMART" id="SM00409">
    <property type="entry name" value="IG"/>
    <property type="match status" value="3"/>
</dbReference>
<dbReference type="OrthoDB" id="6159398at2759"/>
<evidence type="ECO:0000256" key="2">
    <source>
        <dbReference type="ARBA" id="ARBA00023136"/>
    </source>
</evidence>
<accession>A0A913XZC0</accession>
<evidence type="ECO:0000256" key="3">
    <source>
        <dbReference type="ARBA" id="ARBA00023157"/>
    </source>
</evidence>
<dbReference type="GO" id="GO:0005886">
    <property type="term" value="C:plasma membrane"/>
    <property type="evidence" value="ECO:0007669"/>
    <property type="project" value="TreeGrafter"/>
</dbReference>
<dbReference type="GO" id="GO:0098609">
    <property type="term" value="P:cell-cell adhesion"/>
    <property type="evidence" value="ECO:0007669"/>
    <property type="project" value="TreeGrafter"/>
</dbReference>
<dbReference type="KEGG" id="epa:110250382"/>
<dbReference type="InterPro" id="IPR036179">
    <property type="entry name" value="Ig-like_dom_sf"/>
</dbReference>
<evidence type="ECO:0000256" key="4">
    <source>
        <dbReference type="ARBA" id="ARBA00023180"/>
    </source>
</evidence>
<dbReference type="Proteomes" id="UP000887567">
    <property type="component" value="Unplaced"/>
</dbReference>
<dbReference type="PANTHER" id="PTHR11640">
    <property type="entry name" value="NEPHRIN"/>
    <property type="match status" value="1"/>
</dbReference>
<evidence type="ECO:0000256" key="5">
    <source>
        <dbReference type="ARBA" id="ARBA00023319"/>
    </source>
</evidence>
<dbReference type="GeneID" id="110250382"/>
<dbReference type="InterPro" id="IPR013783">
    <property type="entry name" value="Ig-like_fold"/>
</dbReference>
<feature type="domain" description="Ig-like" evidence="6">
    <location>
        <begin position="148"/>
        <end position="227"/>
    </location>
</feature>
<dbReference type="PANTHER" id="PTHR11640:SF164">
    <property type="entry name" value="MAM DOMAIN-CONTAINING GLYCOSYLPHOSPHATIDYLINOSITOL ANCHOR PROTEIN 1"/>
    <property type="match status" value="1"/>
</dbReference>
<dbReference type="GO" id="GO:0050839">
    <property type="term" value="F:cell adhesion molecule binding"/>
    <property type="evidence" value="ECO:0007669"/>
    <property type="project" value="TreeGrafter"/>
</dbReference>
<evidence type="ECO:0000313" key="7">
    <source>
        <dbReference type="EnsemblMetazoa" id="XP_020912637.1"/>
    </source>
</evidence>
<proteinExistence type="predicted"/>
<organism evidence="7 8">
    <name type="scientific">Exaiptasia diaphana</name>
    <name type="common">Tropical sea anemone</name>
    <name type="synonym">Aiptasia pulchella</name>
    <dbReference type="NCBI Taxonomy" id="2652724"/>
    <lineage>
        <taxon>Eukaryota</taxon>
        <taxon>Metazoa</taxon>
        <taxon>Cnidaria</taxon>
        <taxon>Anthozoa</taxon>
        <taxon>Hexacorallia</taxon>
        <taxon>Actiniaria</taxon>
        <taxon>Aiptasiidae</taxon>
        <taxon>Exaiptasia</taxon>
    </lineage>
</organism>
<evidence type="ECO:0000256" key="1">
    <source>
        <dbReference type="ARBA" id="ARBA00004479"/>
    </source>
</evidence>
<dbReference type="Gene3D" id="2.60.40.10">
    <property type="entry name" value="Immunoglobulins"/>
    <property type="match status" value="3"/>
</dbReference>
<dbReference type="InterPro" id="IPR007110">
    <property type="entry name" value="Ig-like_dom"/>
</dbReference>
<dbReference type="EnsemblMetazoa" id="XM_021056978.2">
    <property type="protein sequence ID" value="XP_020912637.1"/>
    <property type="gene ID" value="LOC110250382"/>
</dbReference>
<feature type="domain" description="Ig-like" evidence="6">
    <location>
        <begin position="238"/>
        <end position="326"/>
    </location>
</feature>
<comment type="subcellular location">
    <subcellularLocation>
        <location evidence="1">Membrane</location>
        <topology evidence="1">Single-pass type I membrane protein</topology>
    </subcellularLocation>
</comment>
<keyword evidence="2" id="KW-0472">Membrane</keyword>
<dbReference type="SUPFAM" id="SSF48726">
    <property type="entry name" value="Immunoglobulin"/>
    <property type="match status" value="3"/>
</dbReference>
<keyword evidence="3" id="KW-1015">Disulfide bond</keyword>